<dbReference type="InterPro" id="IPR007822">
    <property type="entry name" value="LANC-like"/>
</dbReference>
<dbReference type="Proteomes" id="UP000224003">
    <property type="component" value="Unassembled WGS sequence"/>
</dbReference>
<dbReference type="EMBL" id="NUVX01000036">
    <property type="protein sequence ID" value="PFJ36909.1"/>
    <property type="molecule type" value="Genomic_DNA"/>
</dbReference>
<reference evidence="1 2" key="1">
    <citation type="submission" date="2017-09" db="EMBL/GenBank/DDBJ databases">
        <title>Large-scale bioinformatics analysis of Bacillus genomes uncovers conserved roles of natural products in bacterial physiology.</title>
        <authorList>
            <consortium name="Agbiome Team Llc"/>
            <person name="Bleich R.M."/>
            <person name="Grubbs K.J."/>
            <person name="Santa Maria K.C."/>
            <person name="Allen S.E."/>
            <person name="Farag S."/>
            <person name="Shank E.A."/>
            <person name="Bowers A."/>
        </authorList>
    </citation>
    <scope>NUCLEOTIDE SEQUENCE [LARGE SCALE GENOMIC DNA]</scope>
    <source>
        <strain evidence="1 2">AFS085496</strain>
    </source>
</reference>
<dbReference type="SUPFAM" id="SSF158745">
    <property type="entry name" value="LanC-like"/>
    <property type="match status" value="1"/>
</dbReference>
<evidence type="ECO:0000313" key="1">
    <source>
        <dbReference type="EMBL" id="PFJ36909.1"/>
    </source>
</evidence>
<protein>
    <submittedName>
        <fullName evidence="1">Uncharacterized protein</fullName>
    </submittedName>
</protein>
<dbReference type="Pfam" id="PF05147">
    <property type="entry name" value="LANC_like"/>
    <property type="match status" value="1"/>
</dbReference>
<organism evidence="1 2">
    <name type="scientific">Bacillus thuringiensis</name>
    <dbReference type="NCBI Taxonomy" id="1428"/>
    <lineage>
        <taxon>Bacteria</taxon>
        <taxon>Bacillati</taxon>
        <taxon>Bacillota</taxon>
        <taxon>Bacilli</taxon>
        <taxon>Bacillales</taxon>
        <taxon>Bacillaceae</taxon>
        <taxon>Bacillus</taxon>
        <taxon>Bacillus cereus group</taxon>
    </lineage>
</organism>
<dbReference type="RefSeq" id="WP_098516380.1">
    <property type="nucleotide sequence ID" value="NZ_NUVX01000036.1"/>
</dbReference>
<dbReference type="AlphaFoldDB" id="A0A9X6ZSC6"/>
<dbReference type="GO" id="GO:0031179">
    <property type="term" value="P:peptide modification"/>
    <property type="evidence" value="ECO:0007669"/>
    <property type="project" value="InterPro"/>
</dbReference>
<proteinExistence type="predicted"/>
<gene>
    <name evidence="1" type="ORF">COJ15_21510</name>
</gene>
<name>A0A9X6ZSC6_BACTU</name>
<dbReference type="Gene3D" id="1.50.10.20">
    <property type="match status" value="1"/>
</dbReference>
<comment type="caution">
    <text evidence="1">The sequence shown here is derived from an EMBL/GenBank/DDBJ whole genome shotgun (WGS) entry which is preliminary data.</text>
</comment>
<dbReference type="PRINTS" id="PR01955">
    <property type="entry name" value="LANCFRANKIA"/>
</dbReference>
<sequence>MSIINEKEIIKVISDDDNKKLISIFTNYFKYIACDDNITFEKSVTNNMLIGYGYNIFKEKVFWDDILMKNMKIIREEILKNKLGREVFPDTKLIDTLYSSYFVWRNTGYFEKFIYSLNHYLVDLTHIYIKYFYENKHNVGYNFFSLSSGLASICNYLLEFGYEYQSTIEQLLQIFVSIIYEENSNKSRIYKQIDIYEKTLDFSLSNGIAGILLVMAKSYSKNIVVSGQIESIKNIILTYQEYAKRIDTITYWPGLLKLDTKEDLKNMYNMKETWSYGALSIARVLYLVGKCLKDYKLTDWANKVIIEKSRMFLPEFIVTNGSLLTGYTGLLCIFDAMYRDDVSIRYLKMNNELLKKVLDLYANNQEPKFKFKRIELISGKINEAEYFHDNTIREGYTGILLSLLSTFSNVKDLLHPYMGIR</sequence>
<evidence type="ECO:0000313" key="2">
    <source>
        <dbReference type="Proteomes" id="UP000224003"/>
    </source>
</evidence>
<accession>A0A9X6ZSC6</accession>